<evidence type="ECO:0000259" key="2">
    <source>
        <dbReference type="PROSITE" id="PS50937"/>
    </source>
</evidence>
<evidence type="ECO:0000256" key="1">
    <source>
        <dbReference type="ARBA" id="ARBA00023125"/>
    </source>
</evidence>
<accession>A0A849AC70</accession>
<dbReference type="Proteomes" id="UP000562984">
    <property type="component" value="Unassembled WGS sequence"/>
</dbReference>
<protein>
    <submittedName>
        <fullName evidence="3">MerR family transcriptional regulator</fullName>
    </submittedName>
</protein>
<dbReference type="InterPro" id="IPR009061">
    <property type="entry name" value="DNA-bd_dom_put_sf"/>
</dbReference>
<dbReference type="PROSITE" id="PS50937">
    <property type="entry name" value="HTH_MERR_2"/>
    <property type="match status" value="1"/>
</dbReference>
<dbReference type="EMBL" id="JABEND010000001">
    <property type="protein sequence ID" value="NNG34482.1"/>
    <property type="molecule type" value="Genomic_DNA"/>
</dbReference>
<evidence type="ECO:0000313" key="4">
    <source>
        <dbReference type="Proteomes" id="UP000562984"/>
    </source>
</evidence>
<dbReference type="InterPro" id="IPR000551">
    <property type="entry name" value="MerR-type_HTH_dom"/>
</dbReference>
<dbReference type="Gene3D" id="1.10.1660.10">
    <property type="match status" value="1"/>
</dbReference>
<dbReference type="AlphaFoldDB" id="A0A849AC70"/>
<proteinExistence type="predicted"/>
<dbReference type="RefSeq" id="WP_171198110.1">
    <property type="nucleotide sequence ID" value="NZ_JABEND010000001.1"/>
</dbReference>
<dbReference type="Pfam" id="PF13411">
    <property type="entry name" value="MerR_1"/>
    <property type="match status" value="1"/>
</dbReference>
<dbReference type="PRINTS" id="PR00040">
    <property type="entry name" value="HTHMERR"/>
</dbReference>
<dbReference type="PANTHER" id="PTHR30204:SF93">
    <property type="entry name" value="HTH MERR-TYPE DOMAIN-CONTAINING PROTEIN"/>
    <property type="match status" value="1"/>
</dbReference>
<dbReference type="PANTHER" id="PTHR30204">
    <property type="entry name" value="REDOX-CYCLING DRUG-SENSING TRANSCRIPTIONAL ACTIVATOR SOXR"/>
    <property type="match status" value="1"/>
</dbReference>
<name>A0A849AC70_9ACTN</name>
<reference evidence="3 4" key="1">
    <citation type="submission" date="2020-05" db="EMBL/GenBank/DDBJ databases">
        <title>Nakamurella sp. DB0629 isolated from air conditioner.</title>
        <authorList>
            <person name="Kim D.H."/>
            <person name="Kim D.-U."/>
        </authorList>
    </citation>
    <scope>NUCLEOTIDE SEQUENCE [LARGE SCALE GENOMIC DNA]</scope>
    <source>
        <strain evidence="3 4">DB0629</strain>
    </source>
</reference>
<dbReference type="PROSITE" id="PS00552">
    <property type="entry name" value="HTH_MERR_1"/>
    <property type="match status" value="1"/>
</dbReference>
<dbReference type="GO" id="GO:0003677">
    <property type="term" value="F:DNA binding"/>
    <property type="evidence" value="ECO:0007669"/>
    <property type="project" value="UniProtKB-KW"/>
</dbReference>
<keyword evidence="4" id="KW-1185">Reference proteome</keyword>
<keyword evidence="1" id="KW-0238">DNA-binding</keyword>
<sequence length="111" mass="11947">MRIGELATVSGVSPRMLRYYEDNGLLTSARSATGQRLYDAAAAGVVARIRRLQDSGLSIRLIGLILACACGSDQDVEPCLTPAVRAHLDRIDADLAHRLWQRSNLAALLGS</sequence>
<dbReference type="GO" id="GO:0003700">
    <property type="term" value="F:DNA-binding transcription factor activity"/>
    <property type="evidence" value="ECO:0007669"/>
    <property type="project" value="InterPro"/>
</dbReference>
<comment type="caution">
    <text evidence="3">The sequence shown here is derived from an EMBL/GenBank/DDBJ whole genome shotgun (WGS) entry which is preliminary data.</text>
</comment>
<dbReference type="SMART" id="SM00422">
    <property type="entry name" value="HTH_MERR"/>
    <property type="match status" value="1"/>
</dbReference>
<organism evidence="3 4">
    <name type="scientific">Nakamurella aerolata</name>
    <dbReference type="NCBI Taxonomy" id="1656892"/>
    <lineage>
        <taxon>Bacteria</taxon>
        <taxon>Bacillati</taxon>
        <taxon>Actinomycetota</taxon>
        <taxon>Actinomycetes</taxon>
        <taxon>Nakamurellales</taxon>
        <taxon>Nakamurellaceae</taxon>
        <taxon>Nakamurella</taxon>
    </lineage>
</organism>
<evidence type="ECO:0000313" key="3">
    <source>
        <dbReference type="EMBL" id="NNG34482.1"/>
    </source>
</evidence>
<dbReference type="SUPFAM" id="SSF46955">
    <property type="entry name" value="Putative DNA-binding domain"/>
    <property type="match status" value="1"/>
</dbReference>
<dbReference type="InterPro" id="IPR047057">
    <property type="entry name" value="MerR_fam"/>
</dbReference>
<feature type="domain" description="HTH merR-type" evidence="2">
    <location>
        <begin position="1"/>
        <end position="68"/>
    </location>
</feature>
<gene>
    <name evidence="3" type="ORF">HKD39_01850</name>
</gene>